<gene>
    <name evidence="1" type="ORF">GCM10022233_29280</name>
</gene>
<dbReference type="EMBL" id="BAAAZY010000010">
    <property type="protein sequence ID" value="GAA4055620.1"/>
    <property type="molecule type" value="Genomic_DNA"/>
</dbReference>
<dbReference type="RefSeq" id="WP_345012576.1">
    <property type="nucleotide sequence ID" value="NZ_BAAAZY010000010.1"/>
</dbReference>
<comment type="caution">
    <text evidence="1">The sequence shown here is derived from an EMBL/GenBank/DDBJ whole genome shotgun (WGS) entry which is preliminary data.</text>
</comment>
<name>A0ABP7V0T3_9ACTN</name>
<evidence type="ECO:0000313" key="2">
    <source>
        <dbReference type="Proteomes" id="UP001499984"/>
    </source>
</evidence>
<organism evidence="1 2">
    <name type="scientific">Streptomyces shaanxiensis</name>
    <dbReference type="NCBI Taxonomy" id="653357"/>
    <lineage>
        <taxon>Bacteria</taxon>
        <taxon>Bacillati</taxon>
        <taxon>Actinomycetota</taxon>
        <taxon>Actinomycetes</taxon>
        <taxon>Kitasatosporales</taxon>
        <taxon>Streptomycetaceae</taxon>
        <taxon>Streptomyces</taxon>
    </lineage>
</organism>
<dbReference type="Proteomes" id="UP001499984">
    <property type="component" value="Unassembled WGS sequence"/>
</dbReference>
<proteinExistence type="predicted"/>
<accession>A0ABP7V0T3</accession>
<protein>
    <submittedName>
        <fullName evidence="1">Uncharacterized protein</fullName>
    </submittedName>
</protein>
<evidence type="ECO:0000313" key="1">
    <source>
        <dbReference type="EMBL" id="GAA4055620.1"/>
    </source>
</evidence>
<reference evidence="2" key="1">
    <citation type="journal article" date="2019" name="Int. J. Syst. Evol. Microbiol.">
        <title>The Global Catalogue of Microorganisms (GCM) 10K type strain sequencing project: providing services to taxonomists for standard genome sequencing and annotation.</title>
        <authorList>
            <consortium name="The Broad Institute Genomics Platform"/>
            <consortium name="The Broad Institute Genome Sequencing Center for Infectious Disease"/>
            <person name="Wu L."/>
            <person name="Ma J."/>
        </authorList>
    </citation>
    <scope>NUCLEOTIDE SEQUENCE [LARGE SCALE GENOMIC DNA]</scope>
    <source>
        <strain evidence="2">JCM 16925</strain>
    </source>
</reference>
<sequence>MDPRLRLQDLGAAAITPAPTTPSDLLATLEVSNPQPLEDATAALREHYDDVAKIFLCDQSGDIAQIDATTGNRIGTINADTEARLAQAGFPPGGLPAMSPEMQELSYVGRLNAAFAAVAQYTLEDCLAGSSWIGGLAQR</sequence>
<keyword evidence="2" id="KW-1185">Reference proteome</keyword>